<proteinExistence type="predicted"/>
<dbReference type="InterPro" id="IPR010559">
    <property type="entry name" value="Sig_transdc_His_kin_internal"/>
</dbReference>
<gene>
    <name evidence="3" type="ORF">A3SI_11999</name>
</gene>
<protein>
    <submittedName>
        <fullName evidence="3">Two-component system sensor histidine kinase</fullName>
    </submittedName>
</protein>
<dbReference type="InterPro" id="IPR013783">
    <property type="entry name" value="Ig-like_fold"/>
</dbReference>
<dbReference type="RefSeq" id="WP_009055494.1">
    <property type="nucleotide sequence ID" value="NZ_AJYA01000025.1"/>
</dbReference>
<evidence type="ECO:0000259" key="2">
    <source>
        <dbReference type="Pfam" id="PF06580"/>
    </source>
</evidence>
<feature type="transmembrane region" description="Helical" evidence="1">
    <location>
        <begin position="669"/>
        <end position="687"/>
    </location>
</feature>
<feature type="domain" description="Signal transduction histidine kinase internal region" evidence="2">
    <location>
        <begin position="708"/>
        <end position="749"/>
    </location>
</feature>
<keyword evidence="3" id="KW-0418">Kinase</keyword>
<dbReference type="Proteomes" id="UP000005551">
    <property type="component" value="Unassembled WGS sequence"/>
</dbReference>
<keyword evidence="1" id="KW-1133">Transmembrane helix</keyword>
<dbReference type="GO" id="GO:0016020">
    <property type="term" value="C:membrane"/>
    <property type="evidence" value="ECO:0007669"/>
    <property type="project" value="InterPro"/>
</dbReference>
<evidence type="ECO:0000313" key="3">
    <source>
        <dbReference type="EMBL" id="EIM75839.1"/>
    </source>
</evidence>
<dbReference type="Pfam" id="PF06580">
    <property type="entry name" value="His_kinase"/>
    <property type="match status" value="1"/>
</dbReference>
<dbReference type="Gene3D" id="2.130.10.10">
    <property type="entry name" value="YVTN repeat-like/Quinoprotein amine dehydrogenase"/>
    <property type="match status" value="2"/>
</dbReference>
<dbReference type="Gene3D" id="2.60.40.10">
    <property type="entry name" value="Immunoglobulins"/>
    <property type="match status" value="1"/>
</dbReference>
<evidence type="ECO:0000313" key="4">
    <source>
        <dbReference type="Proteomes" id="UP000005551"/>
    </source>
</evidence>
<dbReference type="SUPFAM" id="SSF63825">
    <property type="entry name" value="YWTD domain"/>
    <property type="match status" value="1"/>
</dbReference>
<dbReference type="STRING" id="1189621.A3SI_11999"/>
<reference evidence="3 4" key="1">
    <citation type="submission" date="2012-05" db="EMBL/GenBank/DDBJ databases">
        <title>Genome sequence of Nitritalea halalkaliphila LW7.</title>
        <authorList>
            <person name="Jangir P.K."/>
            <person name="Singh A."/>
            <person name="Shivaji S."/>
            <person name="Sharma R."/>
        </authorList>
    </citation>
    <scope>NUCLEOTIDE SEQUENCE [LARGE SCALE GENOMIC DNA]</scope>
    <source>
        <strain evidence="3 4">LW7</strain>
    </source>
</reference>
<comment type="caution">
    <text evidence="3">The sequence shown here is derived from an EMBL/GenBank/DDBJ whole genome shotgun (WGS) entry which is preliminary data.</text>
</comment>
<keyword evidence="1" id="KW-0472">Membrane</keyword>
<organism evidence="3 4">
    <name type="scientific">Nitritalea halalkaliphila LW7</name>
    <dbReference type="NCBI Taxonomy" id="1189621"/>
    <lineage>
        <taxon>Bacteria</taxon>
        <taxon>Pseudomonadati</taxon>
        <taxon>Bacteroidota</taxon>
        <taxon>Cytophagia</taxon>
        <taxon>Cytophagales</taxon>
        <taxon>Cyclobacteriaceae</taxon>
        <taxon>Nitritalea</taxon>
    </lineage>
</organism>
<sequence length="754" mass="85328">MGSYGNGLMRIQDEEQQFFRTAEGLVDDFVTELAIWEDKLLIGTQNGVSILPLQQENPRAVAVNGSVIHRDGANVSGFLIQDGQAYFSTYSRGVFRIDKSPEGYTAVPLHNMHRIYSLFSHQGHIYVATEEELLVYDAANFIEADAQPKARLAAPILWQFFADQSGELYAASWGIHQNNGGLMRITPDAVERVERYDWPSRNFKTGQYDPRHGRFILGSLTDGLYIVPEKSFLRTFPLQAGGRRVKGLALLNDSLYTLQDQGLQWSEGFLDARQFKAFQRSAYSEALQQEIMRTPSLFALDANTPAEEVVFYRIEATAEHLLIATNIGLFQLGPDGKFASYLPLHTYHFAALPAGGILEANPYGGIRYLPDFRLSTSRYYPEEEPETPTFITDISQRGGTTYLASIFSGVFRYTLDEGPTPLRSKLPEVALRLKRIRALPNGQLLLGTESGEVFWVAETGTDSLQLLQHFPATQLQGNGIQYLDAYEDLLLIGTEKGLHVIEGERQRFISGTSDKTESFYPYFRSEHRVYMGGDASFFELDLKNFKEQKNSPLRISITAFTHEQEDLFPEAYSWFALADQEYALASGQNNLSISFTAIDHPHPQYLRYSYRLDGAEAWKPLGERQTINLSNLQSGQYNLELLTIDLLSGTEETLTVLRFSIASPFYQRWWFILGLVLTFSGITAFIYQKRAEILKNRTKLEREVLIHRLDALKNQMNPHFTFNVLNTLLYFIIGGKKQEAADMLGNFAACCEPP</sequence>
<name>I5C1Y7_9BACT</name>
<dbReference type="AlphaFoldDB" id="I5C1Y7"/>
<accession>I5C1Y7</accession>
<dbReference type="InterPro" id="IPR015943">
    <property type="entry name" value="WD40/YVTN_repeat-like_dom_sf"/>
</dbReference>
<evidence type="ECO:0000256" key="1">
    <source>
        <dbReference type="SAM" id="Phobius"/>
    </source>
</evidence>
<dbReference type="GO" id="GO:0000155">
    <property type="term" value="F:phosphorelay sensor kinase activity"/>
    <property type="evidence" value="ECO:0007669"/>
    <property type="project" value="InterPro"/>
</dbReference>
<keyword evidence="3" id="KW-0808">Transferase</keyword>
<keyword evidence="4" id="KW-1185">Reference proteome</keyword>
<keyword evidence="1" id="KW-0812">Transmembrane</keyword>
<dbReference type="EMBL" id="AJYA01000025">
    <property type="protein sequence ID" value="EIM75839.1"/>
    <property type="molecule type" value="Genomic_DNA"/>
</dbReference>